<organism evidence="2 3">
    <name type="scientific">Rothia santali</name>
    <dbReference type="NCBI Taxonomy" id="2949643"/>
    <lineage>
        <taxon>Bacteria</taxon>
        <taxon>Bacillati</taxon>
        <taxon>Actinomycetota</taxon>
        <taxon>Actinomycetes</taxon>
        <taxon>Micrococcales</taxon>
        <taxon>Micrococcaceae</taxon>
        <taxon>Rothia</taxon>
    </lineage>
</organism>
<proteinExistence type="predicted"/>
<evidence type="ECO:0000313" key="2">
    <source>
        <dbReference type="EMBL" id="MCP3426810.1"/>
    </source>
</evidence>
<feature type="compositionally biased region" description="Polar residues" evidence="1">
    <location>
        <begin position="1"/>
        <end position="10"/>
    </location>
</feature>
<evidence type="ECO:0000313" key="3">
    <source>
        <dbReference type="Proteomes" id="UP001139502"/>
    </source>
</evidence>
<feature type="region of interest" description="Disordered" evidence="1">
    <location>
        <begin position="74"/>
        <end position="113"/>
    </location>
</feature>
<comment type="caution">
    <text evidence="2">The sequence shown here is derived from an EMBL/GenBank/DDBJ whole genome shotgun (WGS) entry which is preliminary data.</text>
</comment>
<feature type="region of interest" description="Disordered" evidence="1">
    <location>
        <begin position="1"/>
        <end position="24"/>
    </location>
</feature>
<feature type="compositionally biased region" description="Low complexity" evidence="1">
    <location>
        <begin position="100"/>
        <end position="113"/>
    </location>
</feature>
<protein>
    <submittedName>
        <fullName evidence="2">Uncharacterized protein</fullName>
    </submittedName>
</protein>
<name>A0A9X2HEH1_9MICC</name>
<accession>A0A9X2HEH1</accession>
<dbReference type="EMBL" id="JANAFB010000037">
    <property type="protein sequence ID" value="MCP3426810.1"/>
    <property type="molecule type" value="Genomic_DNA"/>
</dbReference>
<dbReference type="RefSeq" id="WP_254168007.1">
    <property type="nucleotide sequence ID" value="NZ_JANAFB010000037.1"/>
</dbReference>
<gene>
    <name evidence="2" type="ORF">NBM05_12550</name>
</gene>
<dbReference type="Proteomes" id="UP001139502">
    <property type="component" value="Unassembled WGS sequence"/>
</dbReference>
<sequence>MRTPSRTVETMISARRHGPRAPPWAAVYSDATASNQTDSVSTTDLRSGFSLGSSSAVISLPCWSSCRVWARSRSMRATSSGSPLPAGSCSRDAAPDEEPPAAGASSEGRPPAN</sequence>
<evidence type="ECO:0000256" key="1">
    <source>
        <dbReference type="SAM" id="MobiDB-lite"/>
    </source>
</evidence>
<reference evidence="2" key="1">
    <citation type="submission" date="2022-06" db="EMBL/GenBank/DDBJ databases">
        <title>Rothia sp. isolated from sandalwood seedling.</title>
        <authorList>
            <person name="Tuikhar N."/>
            <person name="Kirdat K."/>
            <person name="Thorat V."/>
            <person name="Swetha P."/>
            <person name="Padma S."/>
            <person name="Sundararaj R."/>
            <person name="Yadav A."/>
        </authorList>
    </citation>
    <scope>NUCLEOTIDE SEQUENCE</scope>
    <source>
        <strain evidence="2">AR01</strain>
    </source>
</reference>
<dbReference type="AlphaFoldDB" id="A0A9X2HEH1"/>
<keyword evidence="3" id="KW-1185">Reference proteome</keyword>